<sequence length="68" mass="7545">MDFDSLNLVQPENDLTKETAELASLVKPICTQLFSQLNYPGVPHVKDEAAASLLDYMHRRAVQIGVTT</sequence>
<evidence type="ECO:0000313" key="2">
    <source>
        <dbReference type="Proteomes" id="UP000270866"/>
    </source>
</evidence>
<proteinExistence type="predicted"/>
<accession>A0A3L6MSV9</accession>
<dbReference type="EMBL" id="MRCU01000018">
    <property type="protein sequence ID" value="RKK06939.1"/>
    <property type="molecule type" value="Genomic_DNA"/>
</dbReference>
<dbReference type="Proteomes" id="UP000270866">
    <property type="component" value="Unassembled WGS sequence"/>
</dbReference>
<dbReference type="AlphaFoldDB" id="A0A3L6MSV9"/>
<evidence type="ECO:0000313" key="1">
    <source>
        <dbReference type="EMBL" id="RKK06939.1"/>
    </source>
</evidence>
<name>A0A3L6MSV9_FUSOX</name>
<reference evidence="1 2" key="1">
    <citation type="journal article" date="2018" name="Sci. Rep.">
        <title>Characterisation of pathogen-specific regions and novel effector candidates in Fusarium oxysporum f. sp. cepae.</title>
        <authorList>
            <person name="Armitage A.D."/>
            <person name="Taylor A."/>
            <person name="Sobczyk M.K."/>
            <person name="Baxter L."/>
            <person name="Greenfield B.P."/>
            <person name="Bates H.J."/>
            <person name="Wilson F."/>
            <person name="Jackson A.C."/>
            <person name="Ott S."/>
            <person name="Harrison R.J."/>
            <person name="Clarkson J.P."/>
        </authorList>
    </citation>
    <scope>NUCLEOTIDE SEQUENCE [LARGE SCALE GENOMIC DNA]</scope>
    <source>
        <strain evidence="1 2">FoC_Fus2</strain>
    </source>
</reference>
<gene>
    <name evidence="1" type="ORF">BFJ65_g18107</name>
</gene>
<organism evidence="1 2">
    <name type="scientific">Fusarium oxysporum f. sp. cepae</name>
    <dbReference type="NCBI Taxonomy" id="396571"/>
    <lineage>
        <taxon>Eukaryota</taxon>
        <taxon>Fungi</taxon>
        <taxon>Dikarya</taxon>
        <taxon>Ascomycota</taxon>
        <taxon>Pezizomycotina</taxon>
        <taxon>Sordariomycetes</taxon>
        <taxon>Hypocreomycetidae</taxon>
        <taxon>Hypocreales</taxon>
        <taxon>Nectriaceae</taxon>
        <taxon>Fusarium</taxon>
        <taxon>Fusarium oxysporum species complex</taxon>
    </lineage>
</organism>
<comment type="caution">
    <text evidence="1">The sequence shown here is derived from an EMBL/GenBank/DDBJ whole genome shotgun (WGS) entry which is preliminary data.</text>
</comment>
<protein>
    <submittedName>
        <fullName evidence="1">Uncharacterized protein</fullName>
    </submittedName>
</protein>